<organism evidence="5 6">
    <name type="scientific">Cirrhinus mrigala</name>
    <name type="common">Mrigala</name>
    <dbReference type="NCBI Taxonomy" id="683832"/>
    <lineage>
        <taxon>Eukaryota</taxon>
        <taxon>Metazoa</taxon>
        <taxon>Chordata</taxon>
        <taxon>Craniata</taxon>
        <taxon>Vertebrata</taxon>
        <taxon>Euteleostomi</taxon>
        <taxon>Actinopterygii</taxon>
        <taxon>Neopterygii</taxon>
        <taxon>Teleostei</taxon>
        <taxon>Ostariophysi</taxon>
        <taxon>Cypriniformes</taxon>
        <taxon>Cyprinidae</taxon>
        <taxon>Labeoninae</taxon>
        <taxon>Labeonini</taxon>
        <taxon>Cirrhinus</taxon>
    </lineage>
</organism>
<dbReference type="InterPro" id="IPR036875">
    <property type="entry name" value="Znf_CCHC_sf"/>
</dbReference>
<name>A0ABD0RBS9_CIRMR</name>
<evidence type="ECO:0000259" key="4">
    <source>
        <dbReference type="PROSITE" id="PS50158"/>
    </source>
</evidence>
<dbReference type="PROSITE" id="PS50158">
    <property type="entry name" value="ZF_CCHC"/>
    <property type="match status" value="1"/>
</dbReference>
<evidence type="ECO:0000256" key="1">
    <source>
        <dbReference type="PROSITE-ProRule" id="PRU00047"/>
    </source>
</evidence>
<keyword evidence="1" id="KW-0863">Zinc-finger</keyword>
<evidence type="ECO:0000256" key="3">
    <source>
        <dbReference type="SAM" id="MobiDB-lite"/>
    </source>
</evidence>
<evidence type="ECO:0000313" key="6">
    <source>
        <dbReference type="Proteomes" id="UP001529510"/>
    </source>
</evidence>
<feature type="region of interest" description="Disordered" evidence="3">
    <location>
        <begin position="1"/>
        <end position="65"/>
    </location>
</feature>
<dbReference type="SMART" id="SM00343">
    <property type="entry name" value="ZnF_C2HC"/>
    <property type="match status" value="1"/>
</dbReference>
<feature type="region of interest" description="Disordered" evidence="3">
    <location>
        <begin position="481"/>
        <end position="512"/>
    </location>
</feature>
<feature type="coiled-coil region" evidence="2">
    <location>
        <begin position="106"/>
        <end position="151"/>
    </location>
</feature>
<feature type="region of interest" description="Disordered" evidence="3">
    <location>
        <begin position="81"/>
        <end position="106"/>
    </location>
</feature>
<keyword evidence="1" id="KW-0479">Metal-binding</keyword>
<proteinExistence type="predicted"/>
<dbReference type="AlphaFoldDB" id="A0ABD0RBS9"/>
<dbReference type="EMBL" id="JAMKFB020000004">
    <property type="protein sequence ID" value="KAL0195241.1"/>
    <property type="molecule type" value="Genomic_DNA"/>
</dbReference>
<feature type="compositionally biased region" description="Basic and acidic residues" evidence="3">
    <location>
        <begin position="81"/>
        <end position="94"/>
    </location>
</feature>
<feature type="compositionally biased region" description="Low complexity" evidence="3">
    <location>
        <begin position="500"/>
        <end position="509"/>
    </location>
</feature>
<dbReference type="GO" id="GO:0008270">
    <property type="term" value="F:zinc ion binding"/>
    <property type="evidence" value="ECO:0007669"/>
    <property type="project" value="UniProtKB-KW"/>
</dbReference>
<sequence>RKRDSYIDMREGLAPYEERTSTPALQSRPGGRERAAHEMEPRLQKGGAKKHREKEKTGGPHSYQSFTEMLKEMKERYKHEIPASEDLESCRTEELEVATEGTATPADTILETLNEMEERTNRTRERIRESIDKLKQKLEESELECEPLLSRPSPRDYVQRKKYKQVSGTLLLQDIKYPDDLFQSLQPQRQRAEEEHRPVRVSENDEPLITECPILIKQGHAQYIPWASQDLDTLVSRLPDIHEGAGKWIRTFEEETTGKLLALGDIKALLAKPQADGVSFDKHRRDIWKTLRAEYPMQTDPGFLKGEPMGEAENPTTYIQRQLRRWKEELERDPEQDKVLTALFRTAIVEAMPATVKAKLEDVVGLNSKSHKEFRDHVVHAVEQYRRQELKVKYQEKELQRKLTQLQLEELINKKKKVQAVQKEDHPAVMAPVNTSVPVNPSATVNVQPPANQTMAAQAAPAGPVAPQGPAPVVIYLKPEQSNNRNWNRQQQQGGRGRGRFNNNQQRVGGPPGVCWGCNQPGHNRRDCPINPWQQNQPMAPGVNYGQQQVQAQALGPVNPWRGPDQGY</sequence>
<keyword evidence="2" id="KW-0175">Coiled coil</keyword>
<feature type="domain" description="CCHC-type" evidence="4">
    <location>
        <begin position="515"/>
        <end position="529"/>
    </location>
</feature>
<keyword evidence="1" id="KW-0862">Zinc</keyword>
<comment type="caution">
    <text evidence="5">The sequence shown here is derived from an EMBL/GenBank/DDBJ whole genome shotgun (WGS) entry which is preliminary data.</text>
</comment>
<keyword evidence="6" id="KW-1185">Reference proteome</keyword>
<evidence type="ECO:0000313" key="5">
    <source>
        <dbReference type="EMBL" id="KAL0195241.1"/>
    </source>
</evidence>
<feature type="non-terminal residue" evidence="5">
    <location>
        <position position="1"/>
    </location>
</feature>
<dbReference type="Proteomes" id="UP001529510">
    <property type="component" value="Unassembled WGS sequence"/>
</dbReference>
<protein>
    <recommendedName>
        <fullName evidence="4">CCHC-type domain-containing protein</fullName>
    </recommendedName>
</protein>
<gene>
    <name evidence="5" type="ORF">M9458_008813</name>
</gene>
<feature type="compositionally biased region" description="Basic and acidic residues" evidence="3">
    <location>
        <begin position="30"/>
        <end position="43"/>
    </location>
</feature>
<dbReference type="InterPro" id="IPR001878">
    <property type="entry name" value="Znf_CCHC"/>
</dbReference>
<feature type="compositionally biased region" description="Basic and acidic residues" evidence="3">
    <location>
        <begin position="1"/>
        <end position="20"/>
    </location>
</feature>
<evidence type="ECO:0000256" key="2">
    <source>
        <dbReference type="SAM" id="Coils"/>
    </source>
</evidence>
<dbReference type="SUPFAM" id="SSF57756">
    <property type="entry name" value="Retrovirus zinc finger-like domains"/>
    <property type="match status" value="1"/>
</dbReference>
<accession>A0ABD0RBS9</accession>
<reference evidence="5 6" key="1">
    <citation type="submission" date="2024-05" db="EMBL/GenBank/DDBJ databases">
        <title>Genome sequencing and assembly of Indian major carp, Cirrhinus mrigala (Hamilton, 1822).</title>
        <authorList>
            <person name="Mohindra V."/>
            <person name="Chowdhury L.M."/>
            <person name="Lal K."/>
            <person name="Jena J.K."/>
        </authorList>
    </citation>
    <scope>NUCLEOTIDE SEQUENCE [LARGE SCALE GENOMIC DNA]</scope>
    <source>
        <strain evidence="5">CM1030</strain>
        <tissue evidence="5">Blood</tissue>
    </source>
</reference>
<feature type="compositionally biased region" description="Low complexity" evidence="3">
    <location>
        <begin position="483"/>
        <end position="493"/>
    </location>
</feature>